<feature type="compositionally biased region" description="Low complexity" evidence="1">
    <location>
        <begin position="127"/>
        <end position="140"/>
    </location>
</feature>
<feature type="region of interest" description="Disordered" evidence="1">
    <location>
        <begin position="125"/>
        <end position="348"/>
    </location>
</feature>
<feature type="region of interest" description="Disordered" evidence="1">
    <location>
        <begin position="559"/>
        <end position="601"/>
    </location>
</feature>
<evidence type="ECO:0000313" key="3">
    <source>
        <dbReference type="Proteomes" id="UP000223968"/>
    </source>
</evidence>
<feature type="compositionally biased region" description="Low complexity" evidence="1">
    <location>
        <begin position="170"/>
        <end position="185"/>
    </location>
</feature>
<sequence length="976" mass="105592">MRLEAVSHTSNSNSNSLSTSILTLTDPPDTTTRRKKTLYSNKEWMRPRRQTDPLLTFQPPVQGVLPSPHADRRCSVDSSASRLNLNTPKSSPNLPVCTSNSCPINPGNLSDPALAGFSPRKIRALKSSSSSTTSAQAASTPGIPALQLQTTRDLEEKSSPSSANNTPTVSFSNPPTAPSSTTSLSFKSQPSFEPKASHQKRSPASRSSCGIETSTGPPPALSTQRSLSQDKSRHATTTAIPLNRPRSFGATPKSEPKLQLSRPSSSLDVVLNSDSPAVAASERRQQRSSLPIGSTTTATRERSNMALSGARLSGSFLGSSSRERSNQMMDRENADTSSKESLADDSRSKNEDLFLNIAKANSTRRNSLKTERKRFGLSGLSSRASRANEEETPSPKSSRFDPDQVTPLQSQENSPSLAHGSSTVRSPTTSHHPLDENSRLRYFGVSTRTSIGLPRSRLSRTNRETSPETPPNYTVERRGSGSQEQLQGQSRTYRHSNLSTMRTTHDASAADAGERARLDAEKRLDGTESTLSTTAPSTVWDELDDLKSRIRKLELTGKLPPSSAEAMSSISGERPRTATTTVTTLSSSPKHGRKPSVSPRLEPESEQIHPLLHTALAKAKPLLSADVYRTLEATATDALKLATILNSNSPQHGSGASVVNGNGTAGILDRQVRRKADSLCRGLTELCLALSDEQRGSSSKNRPGSRDASSHYQVDGAMERESITPTVPYRRSVSHEPEDVRGQTPTVRLASGSRLETRRASILSLNSGTTIRNSQDNTNSASTPAPSRLSRASTSLRSRRLQGEDDYDDKASPASRPLSRAMTEVNAGATRYSPRDQRRSREYTSKHPLPEQHVLQQLSPQQQIGHSRLNSQSQSGIPLRRNYASPSSNLPATTHTNIQPGFRRYGASSLNTATNSAENSVNEYGSDVPGSATKYTGSGLLHLRPRTNSTGIRRIGIRQRQYPSTTDGENAGDELD</sequence>
<organism evidence="2 3">
    <name type="scientific">Helicocarpus griseus UAMH5409</name>
    <dbReference type="NCBI Taxonomy" id="1447875"/>
    <lineage>
        <taxon>Eukaryota</taxon>
        <taxon>Fungi</taxon>
        <taxon>Dikarya</taxon>
        <taxon>Ascomycota</taxon>
        <taxon>Pezizomycotina</taxon>
        <taxon>Eurotiomycetes</taxon>
        <taxon>Eurotiomycetidae</taxon>
        <taxon>Onygenales</taxon>
        <taxon>Ajellomycetaceae</taxon>
        <taxon>Helicocarpus</taxon>
    </lineage>
</organism>
<feature type="region of interest" description="Disordered" evidence="1">
    <location>
        <begin position="944"/>
        <end position="976"/>
    </location>
</feature>
<dbReference type="OrthoDB" id="5369729at2759"/>
<keyword evidence="3" id="KW-1185">Reference proteome</keyword>
<dbReference type="Proteomes" id="UP000223968">
    <property type="component" value="Unassembled WGS sequence"/>
</dbReference>
<accession>A0A2B7Y8D1</accession>
<feature type="compositionally biased region" description="Low complexity" evidence="1">
    <location>
        <begin position="787"/>
        <end position="796"/>
    </location>
</feature>
<feature type="compositionally biased region" description="Polar residues" evidence="1">
    <location>
        <begin position="204"/>
        <end position="227"/>
    </location>
</feature>
<feature type="region of interest" description="Disordered" evidence="1">
    <location>
        <begin position="692"/>
        <end position="851"/>
    </location>
</feature>
<feature type="compositionally biased region" description="Polar residues" evidence="1">
    <location>
        <begin position="159"/>
        <end position="169"/>
    </location>
</feature>
<reference evidence="2 3" key="1">
    <citation type="submission" date="2017-10" db="EMBL/GenBank/DDBJ databases">
        <title>Comparative genomics in systemic dimorphic fungi from Ajellomycetaceae.</title>
        <authorList>
            <person name="Munoz J.F."/>
            <person name="Mcewen J.G."/>
            <person name="Clay O.K."/>
            <person name="Cuomo C.A."/>
        </authorList>
    </citation>
    <scope>NUCLEOTIDE SEQUENCE [LARGE SCALE GENOMIC DNA]</scope>
    <source>
        <strain evidence="2 3">UAMH5409</strain>
    </source>
</reference>
<feature type="compositionally biased region" description="Low complexity" evidence="1">
    <location>
        <begin position="307"/>
        <end position="320"/>
    </location>
</feature>
<feature type="compositionally biased region" description="Low complexity" evidence="1">
    <location>
        <begin position="951"/>
        <end position="961"/>
    </location>
</feature>
<name>A0A2B7Y8D1_9EURO</name>
<feature type="compositionally biased region" description="Low complexity" evidence="1">
    <location>
        <begin position="480"/>
        <end position="491"/>
    </location>
</feature>
<feature type="compositionally biased region" description="Polar residues" evidence="1">
    <location>
        <begin position="287"/>
        <end position="298"/>
    </location>
</feature>
<feature type="compositionally biased region" description="Low complexity" evidence="1">
    <location>
        <begin position="263"/>
        <end position="276"/>
    </location>
</feature>
<feature type="compositionally biased region" description="Polar residues" evidence="1">
    <location>
        <begin position="763"/>
        <end position="785"/>
    </location>
</feature>
<protein>
    <recommendedName>
        <fullName evidence="4">LPXTG-motif cell wall anchor domain protein</fullName>
    </recommendedName>
</protein>
<feature type="region of interest" description="Disordered" evidence="1">
    <location>
        <begin position="364"/>
        <end position="515"/>
    </location>
</feature>
<feature type="compositionally biased region" description="Basic and acidic residues" evidence="1">
    <location>
        <begin position="833"/>
        <end position="850"/>
    </location>
</feature>
<feature type="compositionally biased region" description="Low complexity" evidence="1">
    <location>
        <begin position="7"/>
        <end position="30"/>
    </location>
</feature>
<evidence type="ECO:0000256" key="1">
    <source>
        <dbReference type="SAM" id="MobiDB-lite"/>
    </source>
</evidence>
<dbReference type="EMBL" id="PDNB01000011">
    <property type="protein sequence ID" value="PGH17293.1"/>
    <property type="molecule type" value="Genomic_DNA"/>
</dbReference>
<feature type="compositionally biased region" description="Polar residues" evidence="1">
    <location>
        <begin position="406"/>
        <end position="431"/>
    </location>
</feature>
<proteinExistence type="predicted"/>
<comment type="caution">
    <text evidence="2">The sequence shown here is derived from an EMBL/GenBank/DDBJ whole genome shotgun (WGS) entry which is preliminary data.</text>
</comment>
<gene>
    <name evidence="2" type="ORF">AJ79_01176</name>
</gene>
<dbReference type="STRING" id="1447875.A0A2B7Y8D1"/>
<dbReference type="AlphaFoldDB" id="A0A2B7Y8D1"/>
<evidence type="ECO:0000313" key="2">
    <source>
        <dbReference type="EMBL" id="PGH17293.1"/>
    </source>
</evidence>
<feature type="region of interest" description="Disordered" evidence="1">
    <location>
        <begin position="1"/>
        <end position="34"/>
    </location>
</feature>
<evidence type="ECO:0008006" key="4">
    <source>
        <dbReference type="Google" id="ProtNLM"/>
    </source>
</evidence>
<feature type="compositionally biased region" description="Basic and acidic residues" evidence="1">
    <location>
        <begin position="321"/>
        <end position="348"/>
    </location>
</feature>